<keyword evidence="3" id="KW-0862">Zinc</keyword>
<dbReference type="Pfam" id="PF00400">
    <property type="entry name" value="WD40"/>
    <property type="match status" value="4"/>
</dbReference>
<dbReference type="InterPro" id="IPR036322">
    <property type="entry name" value="WD40_repeat_dom_sf"/>
</dbReference>
<evidence type="ECO:0000256" key="6">
    <source>
        <dbReference type="SAM" id="Coils"/>
    </source>
</evidence>
<evidence type="ECO:0000256" key="1">
    <source>
        <dbReference type="ARBA" id="ARBA00022723"/>
    </source>
</evidence>
<dbReference type="PROSITE" id="PS50089">
    <property type="entry name" value="ZF_RING_2"/>
    <property type="match status" value="1"/>
</dbReference>
<dbReference type="Gene3D" id="3.30.40.10">
    <property type="entry name" value="Zinc/RING finger domain, C3HC4 (zinc finger)"/>
    <property type="match status" value="1"/>
</dbReference>
<dbReference type="PROSITE" id="PS50294">
    <property type="entry name" value="WD_REPEATS_REGION"/>
    <property type="match status" value="1"/>
</dbReference>
<dbReference type="PROSITE" id="PS50082">
    <property type="entry name" value="WD_REPEATS_2"/>
    <property type="match status" value="2"/>
</dbReference>
<dbReference type="CDD" id="cd16504">
    <property type="entry name" value="RING-HC_COP1"/>
    <property type="match status" value="1"/>
</dbReference>
<dbReference type="SMART" id="SM00184">
    <property type="entry name" value="RING"/>
    <property type="match status" value="1"/>
</dbReference>
<dbReference type="SUPFAM" id="SSF50978">
    <property type="entry name" value="WD40 repeat-like"/>
    <property type="match status" value="1"/>
</dbReference>
<evidence type="ECO:0000313" key="10">
    <source>
        <dbReference type="Proteomes" id="UP001174909"/>
    </source>
</evidence>
<dbReference type="GO" id="GO:0008270">
    <property type="term" value="F:zinc ion binding"/>
    <property type="evidence" value="ECO:0007669"/>
    <property type="project" value="UniProtKB-KW"/>
</dbReference>
<evidence type="ECO:0000256" key="2">
    <source>
        <dbReference type="ARBA" id="ARBA00022771"/>
    </source>
</evidence>
<evidence type="ECO:0000313" key="9">
    <source>
        <dbReference type="EMBL" id="CAI8050180.1"/>
    </source>
</evidence>
<protein>
    <submittedName>
        <fullName evidence="9">E3 ubiquitin-protein ligase COP1</fullName>
    </submittedName>
</protein>
<dbReference type="InterPro" id="IPR001841">
    <property type="entry name" value="Znf_RING"/>
</dbReference>
<accession>A0AA35TKX9</accession>
<feature type="domain" description="RING-type" evidence="8">
    <location>
        <begin position="40"/>
        <end position="78"/>
    </location>
</feature>
<dbReference type="InterPro" id="IPR013083">
    <property type="entry name" value="Znf_RING/FYVE/PHD"/>
</dbReference>
<dbReference type="Gene3D" id="2.130.10.10">
    <property type="entry name" value="YVTN repeat-like/Quinoprotein amine dehydrogenase"/>
    <property type="match status" value="1"/>
</dbReference>
<comment type="caution">
    <text evidence="9">The sequence shown here is derived from an EMBL/GenBank/DDBJ whole genome shotgun (WGS) entry which is preliminary data.</text>
</comment>
<keyword evidence="6" id="KW-0175">Coiled coil</keyword>
<dbReference type="Proteomes" id="UP001174909">
    <property type="component" value="Unassembled WGS sequence"/>
</dbReference>
<name>A0AA35TKX9_GEOBA</name>
<keyword evidence="5" id="KW-0853">WD repeat</keyword>
<dbReference type="PANTHER" id="PTHR44080:SF1">
    <property type="entry name" value="E3 UBIQUITIN-PROTEIN LIGASE COP1"/>
    <property type="match status" value="1"/>
</dbReference>
<evidence type="ECO:0000256" key="4">
    <source>
        <dbReference type="PROSITE-ProRule" id="PRU00175"/>
    </source>
</evidence>
<proteinExistence type="predicted"/>
<dbReference type="EMBL" id="CASHTH010003836">
    <property type="protein sequence ID" value="CAI8050180.1"/>
    <property type="molecule type" value="Genomic_DNA"/>
</dbReference>
<dbReference type="Pfam" id="PF13923">
    <property type="entry name" value="zf-C3HC4_2"/>
    <property type="match status" value="1"/>
</dbReference>
<dbReference type="SUPFAM" id="SSF57850">
    <property type="entry name" value="RING/U-box"/>
    <property type="match status" value="1"/>
</dbReference>
<keyword evidence="1" id="KW-0479">Metal-binding</keyword>
<evidence type="ECO:0000256" key="7">
    <source>
        <dbReference type="SAM" id="MobiDB-lite"/>
    </source>
</evidence>
<feature type="region of interest" description="Disordered" evidence="7">
    <location>
        <begin position="1"/>
        <end position="30"/>
    </location>
</feature>
<sequence>MSAEEGNRKKRKRSVSQSRPEPDDTVSEPSARLTNTDLMCPICFDLFNEVYVTQCGHSFCYSCIVVAVEQTQQCPVCKAVVPGVSAIHPNCSLNDVVAKFKAQAAANRALNEGGHDVAQILEITSKLGEDELSALLRGIAERSQERDKKEKAVKIAVTLHFLDLAIEKKEKELMKIETEMEVLRADKMRLSEAKMEDDTSQVSSRNQRVEANFGEILEDYLNIKLPRVGEPPDGQKSLERFCDGLDKFTQFRTFRELATLTYGDPTNNCCIVSSIEFDRDGEFFAVAGVTKKIKVFEYESVVRNAGFTNHFPVRDMSCAAKLSCVAYNPYHKHRLVSSDYEGSVCLWDTSTGQRTGLHQEHSRRVWSVAYSPQEPSLFASGSDDCTVKLWSDREPNSIFSFSARANICSVKFNPHSRYFLAYGSADHGVHYLDLRSPSKPLLELLGHKKAVSYVNFMGSDELVSASTDSELKCWQTNGVCIRTYRGHTNDKNFVGLSVTPDFIACGSENNAVYVYSKQVSSPMLTYQYNCPRGLLPSSVAGDNSDSSQSTEFVSAVSWRGNSSVLLAANSQGHIKVLEMSH</sequence>
<dbReference type="AlphaFoldDB" id="A0AA35TKX9"/>
<evidence type="ECO:0000256" key="5">
    <source>
        <dbReference type="PROSITE-ProRule" id="PRU00221"/>
    </source>
</evidence>
<dbReference type="InterPro" id="IPR001680">
    <property type="entry name" value="WD40_rpt"/>
</dbReference>
<dbReference type="InterPro" id="IPR042755">
    <property type="entry name" value="COP1"/>
</dbReference>
<evidence type="ECO:0000256" key="3">
    <source>
        <dbReference type="ARBA" id="ARBA00022833"/>
    </source>
</evidence>
<dbReference type="InterPro" id="IPR015943">
    <property type="entry name" value="WD40/YVTN_repeat-like_dom_sf"/>
</dbReference>
<dbReference type="SMART" id="SM00320">
    <property type="entry name" value="WD40"/>
    <property type="match status" value="7"/>
</dbReference>
<dbReference type="PANTHER" id="PTHR44080">
    <property type="entry name" value="E3 UBIQUITIN-PROTEIN LIGASE COP1"/>
    <property type="match status" value="1"/>
</dbReference>
<evidence type="ECO:0000259" key="8">
    <source>
        <dbReference type="PROSITE" id="PS50089"/>
    </source>
</evidence>
<gene>
    <name evidence="9" type="ORF">GBAR_LOCUS27590</name>
</gene>
<feature type="coiled-coil region" evidence="6">
    <location>
        <begin position="159"/>
        <end position="193"/>
    </location>
</feature>
<keyword evidence="10" id="KW-1185">Reference proteome</keyword>
<feature type="repeat" description="WD" evidence="5">
    <location>
        <begin position="358"/>
        <end position="400"/>
    </location>
</feature>
<feature type="repeat" description="WD" evidence="5">
    <location>
        <begin position="444"/>
        <end position="475"/>
    </location>
</feature>
<dbReference type="GO" id="GO:0043161">
    <property type="term" value="P:proteasome-mediated ubiquitin-dependent protein catabolic process"/>
    <property type="evidence" value="ECO:0007669"/>
    <property type="project" value="TreeGrafter"/>
</dbReference>
<dbReference type="InterPro" id="IPR017907">
    <property type="entry name" value="Znf_RING_CS"/>
</dbReference>
<organism evidence="9 10">
    <name type="scientific">Geodia barretti</name>
    <name type="common">Barrett's horny sponge</name>
    <dbReference type="NCBI Taxonomy" id="519541"/>
    <lineage>
        <taxon>Eukaryota</taxon>
        <taxon>Metazoa</taxon>
        <taxon>Porifera</taxon>
        <taxon>Demospongiae</taxon>
        <taxon>Heteroscleromorpha</taxon>
        <taxon>Tetractinellida</taxon>
        <taxon>Astrophorina</taxon>
        <taxon>Geodiidae</taxon>
        <taxon>Geodia</taxon>
    </lineage>
</organism>
<keyword evidence="2 4" id="KW-0863">Zinc-finger</keyword>
<dbReference type="GO" id="GO:0061630">
    <property type="term" value="F:ubiquitin protein ligase activity"/>
    <property type="evidence" value="ECO:0007669"/>
    <property type="project" value="InterPro"/>
</dbReference>
<dbReference type="PROSITE" id="PS00518">
    <property type="entry name" value="ZF_RING_1"/>
    <property type="match status" value="1"/>
</dbReference>
<reference evidence="9" key="1">
    <citation type="submission" date="2023-03" db="EMBL/GenBank/DDBJ databases">
        <authorList>
            <person name="Steffen K."/>
            <person name="Cardenas P."/>
        </authorList>
    </citation>
    <scope>NUCLEOTIDE SEQUENCE</scope>
</reference>